<dbReference type="EMBL" id="CAFBPM010000001">
    <property type="protein sequence ID" value="CAB5008573.1"/>
    <property type="molecule type" value="Genomic_DNA"/>
</dbReference>
<dbReference type="AlphaFoldDB" id="A0A6J7PZ57"/>
<sequence length="105" mass="11735">MALTLRTDEELEKALNELVEVEGISRQEIIRRAVLLHSLTNNHALVDGNERLAWLATVVFCDINGYEADLSDEQAFALVWDTASSSQSVENIAEGLHLRPHKADH</sequence>
<dbReference type="GO" id="GO:0006355">
    <property type="term" value="P:regulation of DNA-templated transcription"/>
    <property type="evidence" value="ECO:0007669"/>
    <property type="project" value="InterPro"/>
</dbReference>
<dbReference type="Pfam" id="PF01402">
    <property type="entry name" value="RHH_1"/>
    <property type="match status" value="1"/>
</dbReference>
<gene>
    <name evidence="2" type="ORF">UFOPK3164_00164</name>
    <name evidence="3" type="ORF">UFOPK3427_00905</name>
    <name evidence="4" type="ORF">UFOPK4112_00180</name>
</gene>
<accession>A0A6J7PZ57</accession>
<dbReference type="Gene3D" id="1.20.120.1870">
    <property type="entry name" value="Fic/DOC protein, Fido domain"/>
    <property type="match status" value="1"/>
</dbReference>
<evidence type="ECO:0000313" key="2">
    <source>
        <dbReference type="EMBL" id="CAB4817290.1"/>
    </source>
</evidence>
<dbReference type="EMBL" id="CAFABE010000004">
    <property type="protein sequence ID" value="CAB4817290.1"/>
    <property type="molecule type" value="Genomic_DNA"/>
</dbReference>
<protein>
    <submittedName>
        <fullName evidence="4">Unannotated protein</fullName>
    </submittedName>
</protein>
<name>A0A6J7PZ57_9ZZZZ</name>
<dbReference type="InterPro" id="IPR002145">
    <property type="entry name" value="CopG"/>
</dbReference>
<evidence type="ECO:0000313" key="3">
    <source>
        <dbReference type="EMBL" id="CAB4872611.1"/>
    </source>
</evidence>
<dbReference type="EMBL" id="CAFBLT010000001">
    <property type="protein sequence ID" value="CAB4872611.1"/>
    <property type="molecule type" value="Genomic_DNA"/>
</dbReference>
<proteinExistence type="predicted"/>
<reference evidence="4" key="1">
    <citation type="submission" date="2020-05" db="EMBL/GenBank/DDBJ databases">
        <authorList>
            <person name="Chiriac C."/>
            <person name="Salcher M."/>
            <person name="Ghai R."/>
            <person name="Kavagutti S V."/>
        </authorList>
    </citation>
    <scope>NUCLEOTIDE SEQUENCE</scope>
</reference>
<dbReference type="InterPro" id="IPR003812">
    <property type="entry name" value="Fido"/>
</dbReference>
<dbReference type="InterPro" id="IPR053737">
    <property type="entry name" value="Type_II_TA_Toxin"/>
</dbReference>
<organism evidence="4">
    <name type="scientific">freshwater metagenome</name>
    <dbReference type="NCBI Taxonomy" id="449393"/>
    <lineage>
        <taxon>unclassified sequences</taxon>
        <taxon>metagenomes</taxon>
        <taxon>ecological metagenomes</taxon>
    </lineage>
</organism>
<evidence type="ECO:0000259" key="1">
    <source>
        <dbReference type="PROSITE" id="PS51459"/>
    </source>
</evidence>
<feature type="domain" description="Fido" evidence="1">
    <location>
        <begin position="1"/>
        <end position="98"/>
    </location>
</feature>
<evidence type="ECO:0000313" key="4">
    <source>
        <dbReference type="EMBL" id="CAB5008573.1"/>
    </source>
</evidence>
<dbReference type="PROSITE" id="PS51459">
    <property type="entry name" value="FIDO"/>
    <property type="match status" value="1"/>
</dbReference>